<dbReference type="SUPFAM" id="SSF54292">
    <property type="entry name" value="2Fe-2S ferredoxin-like"/>
    <property type="match status" value="1"/>
</dbReference>
<organism evidence="7 8">
    <name type="scientific">Mesotoga infera</name>
    <dbReference type="NCBI Taxonomy" id="1236046"/>
    <lineage>
        <taxon>Bacteria</taxon>
        <taxon>Thermotogati</taxon>
        <taxon>Thermotogota</taxon>
        <taxon>Thermotogae</taxon>
        <taxon>Kosmotogales</taxon>
        <taxon>Kosmotogaceae</taxon>
        <taxon>Mesotoga</taxon>
    </lineage>
</organism>
<feature type="domain" description="2Fe-2S ferredoxin-type" evidence="5">
    <location>
        <begin position="32"/>
        <end position="124"/>
    </location>
</feature>
<name>A0A101H206_9BACT</name>
<comment type="caution">
    <text evidence="7">The sequence shown here is derived from an EMBL/GenBank/DDBJ whole genome shotgun (WGS) entry which is preliminary data.</text>
</comment>
<dbReference type="PRINTS" id="PR00371">
    <property type="entry name" value="FPNCR"/>
</dbReference>
<dbReference type="InterPro" id="IPR001709">
    <property type="entry name" value="Flavoprot_Pyr_Nucl_cyt_Rdtase"/>
</dbReference>
<feature type="domain" description="FAD-binding FR-type" evidence="6">
    <location>
        <begin position="127"/>
        <end position="231"/>
    </location>
</feature>
<accession>A0A101H206</accession>
<dbReference type="InterPro" id="IPR008333">
    <property type="entry name" value="Cbr1-like_FAD-bd_dom"/>
</dbReference>
<dbReference type="InterPro" id="IPR039261">
    <property type="entry name" value="FNR_nucleotide-bd"/>
</dbReference>
<dbReference type="InterPro" id="IPR036010">
    <property type="entry name" value="2Fe-2S_ferredoxin-like_sf"/>
</dbReference>
<dbReference type="InterPro" id="IPR017927">
    <property type="entry name" value="FAD-bd_FR_type"/>
</dbReference>
<evidence type="ECO:0000259" key="6">
    <source>
        <dbReference type="PROSITE" id="PS51384"/>
    </source>
</evidence>
<evidence type="ECO:0000256" key="4">
    <source>
        <dbReference type="ARBA" id="ARBA00023004"/>
    </source>
</evidence>
<dbReference type="Pfam" id="PF00175">
    <property type="entry name" value="NAD_binding_1"/>
    <property type="match status" value="1"/>
</dbReference>
<dbReference type="Gene3D" id="3.40.50.80">
    <property type="entry name" value="Nucleotide-binding domain of ferredoxin-NADP reductase (FNR) module"/>
    <property type="match status" value="1"/>
</dbReference>
<gene>
    <name evidence="7" type="ORF">XD86_0326</name>
</gene>
<keyword evidence="7" id="KW-0830">Ubiquinone</keyword>
<dbReference type="GO" id="GO:0051536">
    <property type="term" value="F:iron-sulfur cluster binding"/>
    <property type="evidence" value="ECO:0007669"/>
    <property type="project" value="InterPro"/>
</dbReference>
<dbReference type="Gene3D" id="3.10.20.30">
    <property type="match status" value="1"/>
</dbReference>
<keyword evidence="4" id="KW-0408">Iron</keyword>
<keyword evidence="1" id="KW-0813">Transport</keyword>
<dbReference type="InterPro" id="IPR017938">
    <property type="entry name" value="Riboflavin_synthase-like_b-brl"/>
</dbReference>
<dbReference type="PRINTS" id="PR00410">
    <property type="entry name" value="PHEHYDRXLASE"/>
</dbReference>
<sequence length="366" mass="40385">MEIVISALVVGGISAVLAAVLTIADALVNNYGEVNIKVNESKSYKVKGGSTLLSTLAGEKIFIPSACGGKGSCGLCKVKVLSDIGPILPTELPYLLPKEKKDNIRLSCQVKVKSDISIEIPEELFNIREYLSTVSSIENVTHDIKEVFFDLEEEIRFKAGQYVQLIVPAYGDIKGETMRAYSMSSPPSVRNGVELLIRLVPNGIVTTYVHTMLRVGDRIRILGPFGDFFLRETDSDIIFIAGGSGMAPIRSIVLDMMEKGVERNAYYFFGARSKKDLFYLEEMKEIESKMPNFHFIPALSDPLPEDGWEGEVGLITDVVDRYLAGQGDEPSREGYLCGSPGMINACISVLKKHNVPEEKIYYDKFG</sequence>
<dbReference type="PATRIC" id="fig|1236046.6.peg.417"/>
<protein>
    <submittedName>
        <fullName evidence="7">Na+-transporting NADH:ubiquinone oxidoreductase, subunit NqrF</fullName>
    </submittedName>
</protein>
<dbReference type="PROSITE" id="PS51384">
    <property type="entry name" value="FAD_FR"/>
    <property type="match status" value="1"/>
</dbReference>
<evidence type="ECO:0000313" key="7">
    <source>
        <dbReference type="EMBL" id="KUK68205.1"/>
    </source>
</evidence>
<dbReference type="Proteomes" id="UP000054260">
    <property type="component" value="Unassembled WGS sequence"/>
</dbReference>
<dbReference type="GO" id="GO:0016491">
    <property type="term" value="F:oxidoreductase activity"/>
    <property type="evidence" value="ECO:0007669"/>
    <property type="project" value="InterPro"/>
</dbReference>
<reference evidence="8" key="1">
    <citation type="journal article" date="2015" name="MBio">
        <title>Genome-Resolved Metagenomic Analysis Reveals Roles for Candidate Phyla and Other Microbial Community Members in Biogeochemical Transformations in Oil Reservoirs.</title>
        <authorList>
            <person name="Hu P."/>
            <person name="Tom L."/>
            <person name="Singh A."/>
            <person name="Thomas B.C."/>
            <person name="Baker B.J."/>
            <person name="Piceno Y.M."/>
            <person name="Andersen G.L."/>
            <person name="Banfield J.F."/>
        </authorList>
    </citation>
    <scope>NUCLEOTIDE SEQUENCE [LARGE SCALE GENOMIC DNA]</scope>
</reference>
<evidence type="ECO:0000256" key="2">
    <source>
        <dbReference type="ARBA" id="ARBA00022630"/>
    </source>
</evidence>
<dbReference type="PANTHER" id="PTHR43644:SF1">
    <property type="entry name" value="NAD(P)H-FLAVIN REDUCTASE"/>
    <property type="match status" value="1"/>
</dbReference>
<dbReference type="EMBL" id="LGGH01000029">
    <property type="protein sequence ID" value="KUK68205.1"/>
    <property type="molecule type" value="Genomic_DNA"/>
</dbReference>
<dbReference type="Pfam" id="PF00970">
    <property type="entry name" value="FAD_binding_6"/>
    <property type="match status" value="1"/>
</dbReference>
<dbReference type="CDD" id="cd00207">
    <property type="entry name" value="fer2"/>
    <property type="match status" value="1"/>
</dbReference>
<keyword evidence="2" id="KW-0285">Flavoprotein</keyword>
<dbReference type="AlphaFoldDB" id="A0A101H206"/>
<evidence type="ECO:0000256" key="3">
    <source>
        <dbReference type="ARBA" id="ARBA00022827"/>
    </source>
</evidence>
<dbReference type="SUPFAM" id="SSF63380">
    <property type="entry name" value="Riboflavin synthase domain-like"/>
    <property type="match status" value="1"/>
</dbReference>
<evidence type="ECO:0000313" key="8">
    <source>
        <dbReference type="Proteomes" id="UP000054260"/>
    </source>
</evidence>
<dbReference type="Gene3D" id="2.40.30.10">
    <property type="entry name" value="Translation factors"/>
    <property type="match status" value="1"/>
</dbReference>
<dbReference type="PROSITE" id="PS51085">
    <property type="entry name" value="2FE2S_FER_2"/>
    <property type="match status" value="1"/>
</dbReference>
<dbReference type="SUPFAM" id="SSF52343">
    <property type="entry name" value="Ferredoxin reductase-like, C-terminal NADP-linked domain"/>
    <property type="match status" value="1"/>
</dbReference>
<dbReference type="InterPro" id="IPR001433">
    <property type="entry name" value="OxRdtase_FAD/NAD-bd"/>
</dbReference>
<dbReference type="Pfam" id="PF00111">
    <property type="entry name" value="Fer2"/>
    <property type="match status" value="1"/>
</dbReference>
<dbReference type="PANTHER" id="PTHR43644">
    <property type="entry name" value="NA(+)-TRANSLOCATING NADH-QUINONE REDUCTASE SUBUNIT"/>
    <property type="match status" value="1"/>
</dbReference>
<dbReference type="InterPro" id="IPR012675">
    <property type="entry name" value="Beta-grasp_dom_sf"/>
</dbReference>
<proteinExistence type="predicted"/>
<evidence type="ECO:0000256" key="1">
    <source>
        <dbReference type="ARBA" id="ARBA00022448"/>
    </source>
</evidence>
<evidence type="ECO:0000259" key="5">
    <source>
        <dbReference type="PROSITE" id="PS51085"/>
    </source>
</evidence>
<dbReference type="InterPro" id="IPR001041">
    <property type="entry name" value="2Fe-2S_ferredoxin-type"/>
</dbReference>
<keyword evidence="3" id="KW-0274">FAD</keyword>